<accession>A0ACC1P0R3</accession>
<dbReference type="EMBL" id="JANJQO010000002">
    <property type="protein sequence ID" value="KAJ2984311.1"/>
    <property type="molecule type" value="Genomic_DNA"/>
</dbReference>
<keyword evidence="2" id="KW-1185">Reference proteome</keyword>
<dbReference type="Proteomes" id="UP001143910">
    <property type="component" value="Unassembled WGS sequence"/>
</dbReference>
<reference evidence="1" key="1">
    <citation type="submission" date="2022-08" db="EMBL/GenBank/DDBJ databases">
        <title>Genome Sequence of Lecanicillium fungicola.</title>
        <authorList>
            <person name="Buettner E."/>
        </authorList>
    </citation>
    <scope>NUCLEOTIDE SEQUENCE</scope>
    <source>
        <strain evidence="1">Babe33</strain>
    </source>
</reference>
<proteinExistence type="predicted"/>
<organism evidence="1 2">
    <name type="scientific">Zarea fungicola</name>
    <dbReference type="NCBI Taxonomy" id="93591"/>
    <lineage>
        <taxon>Eukaryota</taxon>
        <taxon>Fungi</taxon>
        <taxon>Dikarya</taxon>
        <taxon>Ascomycota</taxon>
        <taxon>Pezizomycotina</taxon>
        <taxon>Sordariomycetes</taxon>
        <taxon>Hypocreomycetidae</taxon>
        <taxon>Hypocreales</taxon>
        <taxon>Cordycipitaceae</taxon>
        <taxon>Zarea</taxon>
    </lineage>
</organism>
<evidence type="ECO:0000313" key="2">
    <source>
        <dbReference type="Proteomes" id="UP001143910"/>
    </source>
</evidence>
<gene>
    <name evidence="1" type="ORF">NQ176_g62</name>
</gene>
<comment type="caution">
    <text evidence="1">The sequence shown here is derived from an EMBL/GenBank/DDBJ whole genome shotgun (WGS) entry which is preliminary data.</text>
</comment>
<name>A0ACC1P0R3_9HYPO</name>
<evidence type="ECO:0000313" key="1">
    <source>
        <dbReference type="EMBL" id="KAJ2984311.1"/>
    </source>
</evidence>
<sequence length="120" mass="13373">MNTSQIKNVLFVTALLSAAVSEVAATVYIGHNFFTGQWSATLDPHDPCKGRSHVADFAKLLEGGNIPKILWEARTLQYNMAFCGTKDIALFDGGDTRSFNHKCEYFTKNIGCGWVHQWKC</sequence>
<protein>
    <submittedName>
        <fullName evidence="1">Uncharacterized protein</fullName>
    </submittedName>
</protein>